<comment type="similarity">
    <text evidence="2">Belongs to the GatC family.</text>
</comment>
<protein>
    <recommendedName>
        <fullName evidence="2">Aspartyl/glutamyl-tRNA(Asn/Gln) amidotransferase subunit C</fullName>
        <shortName evidence="2">Asp/Glu-ADT subunit C</shortName>
        <ecNumber evidence="2">6.3.5.-</ecNumber>
    </recommendedName>
</protein>
<evidence type="ECO:0000256" key="1">
    <source>
        <dbReference type="ARBA" id="ARBA00022840"/>
    </source>
</evidence>
<dbReference type="GO" id="GO:0050566">
    <property type="term" value="F:asparaginyl-tRNA synthase (glutamine-hydrolyzing) activity"/>
    <property type="evidence" value="ECO:0007669"/>
    <property type="project" value="RHEA"/>
</dbReference>
<proteinExistence type="inferred from homology"/>
<keyword evidence="1 2" id="KW-0067">ATP-binding</keyword>
<evidence type="ECO:0000256" key="2">
    <source>
        <dbReference type="HAMAP-Rule" id="MF_00122"/>
    </source>
</evidence>
<dbReference type="EMBL" id="CP002085">
    <property type="protein sequence ID" value="ADK85276.1"/>
    <property type="molecule type" value="Genomic_DNA"/>
</dbReference>
<keyword evidence="2" id="KW-0648">Protein biosynthesis</keyword>
<keyword evidence="4" id="KW-1185">Reference proteome</keyword>
<keyword evidence="2" id="KW-0436">Ligase</keyword>
<dbReference type="SUPFAM" id="SSF141000">
    <property type="entry name" value="Glu-tRNAGln amidotransferase C subunit"/>
    <property type="match status" value="1"/>
</dbReference>
<dbReference type="InterPro" id="IPR036113">
    <property type="entry name" value="Asp/Glu-ADT_sf_sub_c"/>
</dbReference>
<comment type="catalytic activity">
    <reaction evidence="2">
        <text>L-glutamyl-tRNA(Gln) + L-glutamine + ATP + H2O = L-glutaminyl-tRNA(Gln) + L-glutamate + ADP + phosphate + H(+)</text>
        <dbReference type="Rhea" id="RHEA:17521"/>
        <dbReference type="Rhea" id="RHEA-COMP:9681"/>
        <dbReference type="Rhea" id="RHEA-COMP:9684"/>
        <dbReference type="ChEBI" id="CHEBI:15377"/>
        <dbReference type="ChEBI" id="CHEBI:15378"/>
        <dbReference type="ChEBI" id="CHEBI:29985"/>
        <dbReference type="ChEBI" id="CHEBI:30616"/>
        <dbReference type="ChEBI" id="CHEBI:43474"/>
        <dbReference type="ChEBI" id="CHEBI:58359"/>
        <dbReference type="ChEBI" id="CHEBI:78520"/>
        <dbReference type="ChEBI" id="CHEBI:78521"/>
        <dbReference type="ChEBI" id="CHEBI:456216"/>
    </reaction>
</comment>
<dbReference type="Pfam" id="PF02686">
    <property type="entry name" value="GatC"/>
    <property type="match status" value="1"/>
</dbReference>
<dbReference type="PANTHER" id="PTHR15004">
    <property type="entry name" value="GLUTAMYL-TRNA(GLN) AMIDOTRANSFERASE SUBUNIT C, MITOCHONDRIAL"/>
    <property type="match status" value="1"/>
</dbReference>
<dbReference type="RefSeq" id="WP_013258717.1">
    <property type="nucleotide sequence ID" value="NC_014365.1"/>
</dbReference>
<dbReference type="NCBIfam" id="TIGR00135">
    <property type="entry name" value="gatC"/>
    <property type="match status" value="1"/>
</dbReference>
<dbReference type="OrthoDB" id="9813938at2"/>
<dbReference type="GO" id="GO:0006450">
    <property type="term" value="P:regulation of translational fidelity"/>
    <property type="evidence" value="ECO:0007669"/>
    <property type="project" value="InterPro"/>
</dbReference>
<comment type="subunit">
    <text evidence="2">Heterotrimer of A, B and C subunits.</text>
</comment>
<dbReference type="InterPro" id="IPR003837">
    <property type="entry name" value="GatC"/>
</dbReference>
<reference evidence="3 4" key="1">
    <citation type="journal article" date="2010" name="Stand. Genomic Sci.">
        <title>Complete genome sequence of Desulfarculus baarsii type strain (2st14).</title>
        <authorList>
            <person name="Sun H."/>
            <person name="Spring S."/>
            <person name="Lapidus A."/>
            <person name="Davenport K."/>
            <person name="Del Rio T.G."/>
            <person name="Tice H."/>
            <person name="Nolan M."/>
            <person name="Copeland A."/>
            <person name="Cheng J.F."/>
            <person name="Lucas S."/>
            <person name="Tapia R."/>
            <person name="Goodwin L."/>
            <person name="Pitluck S."/>
            <person name="Ivanova N."/>
            <person name="Pagani I."/>
            <person name="Mavromatis K."/>
            <person name="Ovchinnikova G."/>
            <person name="Pati A."/>
            <person name="Chen A."/>
            <person name="Palaniappan K."/>
            <person name="Hauser L."/>
            <person name="Chang Y.J."/>
            <person name="Jeffries C.D."/>
            <person name="Detter J.C."/>
            <person name="Han C."/>
            <person name="Rohde M."/>
            <person name="Brambilla E."/>
            <person name="Goker M."/>
            <person name="Woyke T."/>
            <person name="Bristow J."/>
            <person name="Eisen J.A."/>
            <person name="Markowitz V."/>
            <person name="Hugenholtz P."/>
            <person name="Kyrpides N.C."/>
            <person name="Klenk H.P."/>
            <person name="Land M."/>
        </authorList>
    </citation>
    <scope>NUCLEOTIDE SEQUENCE [LARGE SCALE GENOMIC DNA]</scope>
    <source>
        <strain evidence="4">ATCC 33931 / DSM 2075 / LMG 7858 / VKM B-1802 / 2st14</strain>
    </source>
</reference>
<dbReference type="eggNOG" id="COG0721">
    <property type="taxonomic scope" value="Bacteria"/>
</dbReference>
<evidence type="ECO:0000313" key="3">
    <source>
        <dbReference type="EMBL" id="ADK85276.1"/>
    </source>
</evidence>
<keyword evidence="2" id="KW-0547">Nucleotide-binding</keyword>
<dbReference type="KEGG" id="dbr:Deba_1911"/>
<sequence length="94" mass="10025">MKISAEEVAQVAALARLKLDEAMTTMLTEQMNDILGYMDKLGELDTSGVPATNHALTLTGAMRPDQIAPSLARDEALANAPRGNGESFVVPRVI</sequence>
<comment type="function">
    <text evidence="2">Allows the formation of correctly charged Asn-tRNA(Asn) or Gln-tRNA(Gln) through the transamidation of misacylated Asp-tRNA(Asn) or Glu-tRNA(Gln) in organisms which lack either or both of asparaginyl-tRNA or glutaminyl-tRNA synthetases. The reaction takes place in the presence of glutamine and ATP through an activated phospho-Asp-tRNA(Asn) or phospho-Glu-tRNA(Gln).</text>
</comment>
<dbReference type="Proteomes" id="UP000009047">
    <property type="component" value="Chromosome"/>
</dbReference>
<comment type="catalytic activity">
    <reaction evidence="2">
        <text>L-aspartyl-tRNA(Asn) + L-glutamine + ATP + H2O = L-asparaginyl-tRNA(Asn) + L-glutamate + ADP + phosphate + 2 H(+)</text>
        <dbReference type="Rhea" id="RHEA:14513"/>
        <dbReference type="Rhea" id="RHEA-COMP:9674"/>
        <dbReference type="Rhea" id="RHEA-COMP:9677"/>
        <dbReference type="ChEBI" id="CHEBI:15377"/>
        <dbReference type="ChEBI" id="CHEBI:15378"/>
        <dbReference type="ChEBI" id="CHEBI:29985"/>
        <dbReference type="ChEBI" id="CHEBI:30616"/>
        <dbReference type="ChEBI" id="CHEBI:43474"/>
        <dbReference type="ChEBI" id="CHEBI:58359"/>
        <dbReference type="ChEBI" id="CHEBI:78515"/>
        <dbReference type="ChEBI" id="CHEBI:78516"/>
        <dbReference type="ChEBI" id="CHEBI:456216"/>
    </reaction>
</comment>
<organism evidence="3 4">
    <name type="scientific">Desulfarculus baarsii (strain ATCC 33931 / DSM 2075 / LMG 7858 / VKM B-1802 / 2st14)</name>
    <dbReference type="NCBI Taxonomy" id="644282"/>
    <lineage>
        <taxon>Bacteria</taxon>
        <taxon>Pseudomonadati</taxon>
        <taxon>Thermodesulfobacteriota</taxon>
        <taxon>Desulfarculia</taxon>
        <taxon>Desulfarculales</taxon>
        <taxon>Desulfarculaceae</taxon>
        <taxon>Desulfarculus</taxon>
    </lineage>
</organism>
<dbReference type="HAMAP" id="MF_00122">
    <property type="entry name" value="GatC"/>
    <property type="match status" value="1"/>
</dbReference>
<dbReference type="EC" id="6.3.5.-" evidence="2"/>
<accession>E1QL11</accession>
<dbReference type="GO" id="GO:0005524">
    <property type="term" value="F:ATP binding"/>
    <property type="evidence" value="ECO:0007669"/>
    <property type="project" value="UniProtKB-KW"/>
</dbReference>
<dbReference type="PANTHER" id="PTHR15004:SF0">
    <property type="entry name" value="GLUTAMYL-TRNA(GLN) AMIDOTRANSFERASE SUBUNIT C, MITOCHONDRIAL"/>
    <property type="match status" value="1"/>
</dbReference>
<evidence type="ECO:0000313" key="4">
    <source>
        <dbReference type="Proteomes" id="UP000009047"/>
    </source>
</evidence>
<name>E1QL11_DESB2</name>
<dbReference type="HOGENOM" id="CLU_105899_1_2_7"/>
<dbReference type="Gene3D" id="1.10.20.60">
    <property type="entry name" value="Glu-tRNAGln amidotransferase C subunit, N-terminal domain"/>
    <property type="match status" value="1"/>
</dbReference>
<dbReference type="GO" id="GO:0070681">
    <property type="term" value="P:glutaminyl-tRNAGln biosynthesis via transamidation"/>
    <property type="evidence" value="ECO:0007669"/>
    <property type="project" value="TreeGrafter"/>
</dbReference>
<dbReference type="GO" id="GO:0006412">
    <property type="term" value="P:translation"/>
    <property type="evidence" value="ECO:0007669"/>
    <property type="project" value="UniProtKB-UniRule"/>
</dbReference>
<gene>
    <name evidence="2" type="primary">gatC</name>
    <name evidence="3" type="ordered locus">Deba_1911</name>
</gene>
<dbReference type="GO" id="GO:0050567">
    <property type="term" value="F:glutaminyl-tRNA synthase (glutamine-hydrolyzing) activity"/>
    <property type="evidence" value="ECO:0007669"/>
    <property type="project" value="UniProtKB-UniRule"/>
</dbReference>
<dbReference type="STRING" id="644282.Deba_1911"/>
<dbReference type="AlphaFoldDB" id="E1QL11"/>